<protein>
    <recommendedName>
        <fullName evidence="2">Calcineurin-like phosphoesterase domain-containing protein</fullName>
    </recommendedName>
</protein>
<reference evidence="3 4" key="1">
    <citation type="submission" date="2020-03" db="EMBL/GenBank/DDBJ databases">
        <title>Bradyrhizobium diversity isolated from nodules of Muelleranthus trifoliolatus.</title>
        <authorList>
            <person name="Klepa M."/>
            <person name="Helene L."/>
            <person name="Hungria M."/>
        </authorList>
    </citation>
    <scope>NUCLEOTIDE SEQUENCE [LARGE SCALE GENOMIC DNA]</scope>
    <source>
        <strain evidence="3 4">WSM 1744</strain>
    </source>
</reference>
<organism evidence="3 4">
    <name type="scientific">Bradyrhizobium archetypum</name>
    <dbReference type="NCBI Taxonomy" id="2721160"/>
    <lineage>
        <taxon>Bacteria</taxon>
        <taxon>Pseudomonadati</taxon>
        <taxon>Pseudomonadota</taxon>
        <taxon>Alphaproteobacteria</taxon>
        <taxon>Hyphomicrobiales</taxon>
        <taxon>Nitrobacteraceae</taxon>
        <taxon>Bradyrhizobium</taxon>
    </lineage>
</organism>
<evidence type="ECO:0000313" key="4">
    <source>
        <dbReference type="Proteomes" id="UP000528734"/>
    </source>
</evidence>
<evidence type="ECO:0000313" key="3">
    <source>
        <dbReference type="EMBL" id="NOJ44928.1"/>
    </source>
</evidence>
<comment type="caution">
    <text evidence="3">The sequence shown here is derived from an EMBL/GenBank/DDBJ whole genome shotgun (WGS) entry which is preliminary data.</text>
</comment>
<name>A0A7Y4GZN0_9BRAD</name>
<feature type="region of interest" description="Disordered" evidence="1">
    <location>
        <begin position="63"/>
        <end position="84"/>
    </location>
</feature>
<dbReference type="Pfam" id="PF00149">
    <property type="entry name" value="Metallophos"/>
    <property type="match status" value="1"/>
</dbReference>
<accession>A0A7Y4GZN0</accession>
<dbReference type="RefSeq" id="WP_171707834.1">
    <property type="nucleotide sequence ID" value="NZ_JAAVLW010000001.1"/>
</dbReference>
<keyword evidence="4" id="KW-1185">Reference proteome</keyword>
<dbReference type="InterPro" id="IPR029052">
    <property type="entry name" value="Metallo-depent_PP-like"/>
</dbReference>
<evidence type="ECO:0000256" key="1">
    <source>
        <dbReference type="SAM" id="MobiDB-lite"/>
    </source>
</evidence>
<dbReference type="SUPFAM" id="SSF56300">
    <property type="entry name" value="Metallo-dependent phosphatases"/>
    <property type="match status" value="1"/>
</dbReference>
<dbReference type="Proteomes" id="UP000528734">
    <property type="component" value="Unassembled WGS sequence"/>
</dbReference>
<evidence type="ECO:0000259" key="2">
    <source>
        <dbReference type="Pfam" id="PF00149"/>
    </source>
</evidence>
<dbReference type="AlphaFoldDB" id="A0A7Y4GZN0"/>
<dbReference type="GO" id="GO:0016787">
    <property type="term" value="F:hydrolase activity"/>
    <property type="evidence" value="ECO:0007669"/>
    <property type="project" value="InterPro"/>
</dbReference>
<dbReference type="InterPro" id="IPR004843">
    <property type="entry name" value="Calcineurin-like_PHP"/>
</dbReference>
<sequence>MLIVAGDLVPRAERGVRWLLDRVTDRPLIYVMGNHERYGTTWERRSRGSGLRLPECTCTLRRTKPSASAMSRSRARHSGRTSASTATRIAMMTAGDRMNDFKKIRISNYEPRFLPHHALTRHLIFVAFLDAEMRKPRGGDRLVLVMHHAPVRQMPPQRSVRRATSPSTPPTAAI</sequence>
<gene>
    <name evidence="3" type="ORF">HCN50_01500</name>
</gene>
<feature type="region of interest" description="Disordered" evidence="1">
    <location>
        <begin position="153"/>
        <end position="174"/>
    </location>
</feature>
<dbReference type="EMBL" id="JAAVLW010000001">
    <property type="protein sequence ID" value="NOJ44928.1"/>
    <property type="molecule type" value="Genomic_DNA"/>
</dbReference>
<feature type="domain" description="Calcineurin-like phosphoesterase" evidence="2">
    <location>
        <begin position="2"/>
        <end position="152"/>
    </location>
</feature>
<proteinExistence type="predicted"/>